<keyword evidence="3" id="KW-1185">Reference proteome</keyword>
<evidence type="ECO:0000313" key="2">
    <source>
        <dbReference type="EMBL" id="KAJ1090304.1"/>
    </source>
</evidence>
<dbReference type="PANTHER" id="PTHR11505">
    <property type="entry name" value="L1 TRANSPOSABLE ELEMENT-RELATED"/>
    <property type="match status" value="1"/>
</dbReference>
<dbReference type="InterPro" id="IPR004244">
    <property type="entry name" value="Transposase_22"/>
</dbReference>
<reference evidence="2" key="1">
    <citation type="journal article" date="2022" name="bioRxiv">
        <title>Sequencing and chromosome-scale assembly of the giantPleurodeles waltlgenome.</title>
        <authorList>
            <person name="Brown T."/>
            <person name="Elewa A."/>
            <person name="Iarovenko S."/>
            <person name="Subramanian E."/>
            <person name="Araus A.J."/>
            <person name="Petzold A."/>
            <person name="Susuki M."/>
            <person name="Suzuki K.-i.T."/>
            <person name="Hayashi T."/>
            <person name="Toyoda A."/>
            <person name="Oliveira C."/>
            <person name="Osipova E."/>
            <person name="Leigh N.D."/>
            <person name="Simon A."/>
            <person name="Yun M.H."/>
        </authorList>
    </citation>
    <scope>NUCLEOTIDE SEQUENCE</scope>
    <source>
        <strain evidence="2">20211129_DDA</strain>
        <tissue evidence="2">Liver</tissue>
    </source>
</reference>
<dbReference type="Gene3D" id="3.30.70.1820">
    <property type="entry name" value="L1 transposable element, RRM domain"/>
    <property type="match status" value="1"/>
</dbReference>
<name>A0AAV7LIK5_PLEWA</name>
<dbReference type="Proteomes" id="UP001066276">
    <property type="component" value="Chromosome 11"/>
</dbReference>
<feature type="compositionally biased region" description="Low complexity" evidence="1">
    <location>
        <begin position="7"/>
        <end position="19"/>
    </location>
</feature>
<dbReference type="AlphaFoldDB" id="A0AAV7LIK5"/>
<dbReference type="Gene3D" id="1.20.5.340">
    <property type="match status" value="1"/>
</dbReference>
<dbReference type="EMBL" id="JANPWB010000015">
    <property type="protein sequence ID" value="KAJ1090304.1"/>
    <property type="molecule type" value="Genomic_DNA"/>
</dbReference>
<evidence type="ECO:0000313" key="3">
    <source>
        <dbReference type="Proteomes" id="UP001066276"/>
    </source>
</evidence>
<proteinExistence type="predicted"/>
<accession>A0AAV7LIK5</accession>
<comment type="caution">
    <text evidence="2">The sequence shown here is derived from an EMBL/GenBank/DDBJ whole genome shotgun (WGS) entry which is preliminary data.</text>
</comment>
<sequence>MATQGTSPGSASSPAASPPLEATDRILQEIAAVGRRLDTMDARISELTIASSSIRADIAGFRETVHNLDQRLTTMEEHVAVLPVQEAELRSLRAKVTDMEDRSRRENICFFGIPERKEGSDVKTFLKNLLPELTECSIRAYLSLPLLLPDLFLKFMPSHGFVCRGGLLEIILVNMIDFLVSLTVPSDDHLARGSPGFVP</sequence>
<evidence type="ECO:0000256" key="1">
    <source>
        <dbReference type="SAM" id="MobiDB-lite"/>
    </source>
</evidence>
<organism evidence="2 3">
    <name type="scientific">Pleurodeles waltl</name>
    <name type="common">Iberian ribbed newt</name>
    <dbReference type="NCBI Taxonomy" id="8319"/>
    <lineage>
        <taxon>Eukaryota</taxon>
        <taxon>Metazoa</taxon>
        <taxon>Chordata</taxon>
        <taxon>Craniata</taxon>
        <taxon>Vertebrata</taxon>
        <taxon>Euteleostomi</taxon>
        <taxon>Amphibia</taxon>
        <taxon>Batrachia</taxon>
        <taxon>Caudata</taxon>
        <taxon>Salamandroidea</taxon>
        <taxon>Salamandridae</taxon>
        <taxon>Pleurodelinae</taxon>
        <taxon>Pleurodeles</taxon>
    </lineage>
</organism>
<protein>
    <submittedName>
        <fullName evidence="2">Uncharacterized protein</fullName>
    </submittedName>
</protein>
<gene>
    <name evidence="2" type="ORF">NDU88_003437</name>
</gene>
<feature type="region of interest" description="Disordered" evidence="1">
    <location>
        <begin position="1"/>
        <end position="20"/>
    </location>
</feature>